<feature type="region of interest" description="Disordered" evidence="8">
    <location>
        <begin position="19"/>
        <end position="77"/>
    </location>
</feature>
<comment type="subcellular location">
    <subcellularLocation>
        <location evidence="1">Nucleus</location>
    </subcellularLocation>
</comment>
<feature type="domain" description="C2H2-type" evidence="10">
    <location>
        <begin position="248"/>
        <end position="276"/>
    </location>
</feature>
<gene>
    <name evidence="12" type="ORF">OBRU01_21560</name>
</gene>
<accession>A0A0L7KTR0</accession>
<dbReference type="Proteomes" id="UP000037510">
    <property type="component" value="Unassembled WGS sequence"/>
</dbReference>
<dbReference type="Pfam" id="PF00096">
    <property type="entry name" value="zf-C2H2"/>
    <property type="match status" value="1"/>
</dbReference>
<dbReference type="AlphaFoldDB" id="A0A0L7KTR0"/>
<feature type="compositionally biased region" description="Polar residues" evidence="8">
    <location>
        <begin position="68"/>
        <end position="77"/>
    </location>
</feature>
<dbReference type="SMART" id="SM00355">
    <property type="entry name" value="ZnF_C2H2"/>
    <property type="match status" value="7"/>
</dbReference>
<evidence type="ECO:0000256" key="7">
    <source>
        <dbReference type="PROSITE-ProRule" id="PRU00042"/>
    </source>
</evidence>
<keyword evidence="4 7" id="KW-0863">Zinc-finger</keyword>
<dbReference type="PROSITE" id="PS00028">
    <property type="entry name" value="ZINC_FINGER_C2H2_1"/>
    <property type="match status" value="6"/>
</dbReference>
<sequence length="337" mass="38338">AHLLSAHLLTVLLSPDEVVKSEEPPPVASTSVAKRGRPRKADGEPPEKKQKLKPKAKIAKGGKLATAEASSKSSLSPDRNQIVKANVATILQHSTVVPFRWHKQFYMCFYCHQPVQTFDALKDHMNTEHRNPNIKPVVALMKKDEKVKVDITSISCKLCEHKPNDLDALIDHLKTHNKLNDYCEYGVVPFKLTEKYQCAICNEQFNYFIKLNQHMNKHYGHYVCEVCGKSFLSGDRLRSHSLLHGARFPCNTCSETFDTTVKRSNHAAKVHDKPKCFKCYYCSESFPTNAIRTAHLKSTHSIDMPVYDCPVCKRNFKNASRMQFHLKNVHMKATDAF</sequence>
<comment type="caution">
    <text evidence="12">The sequence shown here is derived from an EMBL/GenBank/DDBJ whole genome shotgun (WGS) entry which is preliminary data.</text>
</comment>
<feature type="chain" id="PRO_5005572784" description="Zinc finger protein" evidence="9">
    <location>
        <begin position="22"/>
        <end position="337"/>
    </location>
</feature>
<dbReference type="InterPro" id="IPR050888">
    <property type="entry name" value="ZnF_C2H2-type_TF"/>
</dbReference>
<feature type="domain" description="C2H2-type" evidence="10">
    <location>
        <begin position="307"/>
        <end position="335"/>
    </location>
</feature>
<dbReference type="Pfam" id="PF13912">
    <property type="entry name" value="zf-C2H2_6"/>
    <property type="match status" value="1"/>
</dbReference>
<evidence type="ECO:0000256" key="8">
    <source>
        <dbReference type="SAM" id="MobiDB-lite"/>
    </source>
</evidence>
<dbReference type="Gene3D" id="3.30.160.60">
    <property type="entry name" value="Classic Zinc Finger"/>
    <property type="match status" value="3"/>
</dbReference>
<proteinExistence type="predicted"/>
<keyword evidence="9" id="KW-0732">Signal</keyword>
<evidence type="ECO:0000259" key="10">
    <source>
        <dbReference type="PROSITE" id="PS50157"/>
    </source>
</evidence>
<feature type="non-terminal residue" evidence="12">
    <location>
        <position position="1"/>
    </location>
</feature>
<keyword evidence="5" id="KW-0862">Zinc</keyword>
<feature type="signal peptide" evidence="9">
    <location>
        <begin position="1"/>
        <end position="21"/>
    </location>
</feature>
<evidence type="ECO:0000256" key="3">
    <source>
        <dbReference type="ARBA" id="ARBA00022737"/>
    </source>
</evidence>
<evidence type="ECO:0000256" key="2">
    <source>
        <dbReference type="ARBA" id="ARBA00022723"/>
    </source>
</evidence>
<dbReference type="InterPro" id="IPR036236">
    <property type="entry name" value="Znf_C2H2_sf"/>
</dbReference>
<feature type="domain" description="C2H2-type" evidence="10">
    <location>
        <begin position="196"/>
        <end position="223"/>
    </location>
</feature>
<feature type="domain" description="C2H2-type" evidence="10">
    <location>
        <begin position="277"/>
        <end position="305"/>
    </location>
</feature>
<feature type="domain" description="C2H2-type" evidence="10">
    <location>
        <begin position="222"/>
        <end position="249"/>
    </location>
</feature>
<evidence type="ECO:0000256" key="4">
    <source>
        <dbReference type="ARBA" id="ARBA00022771"/>
    </source>
</evidence>
<reference evidence="12 13" key="1">
    <citation type="journal article" date="2015" name="Genome Biol. Evol.">
        <title>The genome of winter moth (Operophtera brumata) provides a genomic perspective on sexual dimorphism and phenology.</title>
        <authorList>
            <person name="Derks M.F."/>
            <person name="Smit S."/>
            <person name="Salis L."/>
            <person name="Schijlen E."/>
            <person name="Bossers A."/>
            <person name="Mateman C."/>
            <person name="Pijl A.S."/>
            <person name="de Ridder D."/>
            <person name="Groenen M.A."/>
            <person name="Visser M.E."/>
            <person name="Megens H.J."/>
        </authorList>
    </citation>
    <scope>NUCLEOTIDE SEQUENCE [LARGE SCALE GENOMIC DNA]</scope>
    <source>
        <strain evidence="12">WM2013NL</strain>
        <tissue evidence="12">Head and thorax</tissue>
    </source>
</reference>
<dbReference type="EMBL" id="JTDY01005941">
    <property type="protein sequence ID" value="KOB66451.1"/>
    <property type="molecule type" value="Genomic_DNA"/>
</dbReference>
<evidence type="ECO:0000313" key="12">
    <source>
        <dbReference type="EMBL" id="KOB66451.1"/>
    </source>
</evidence>
<dbReference type="GO" id="GO:0005634">
    <property type="term" value="C:nucleus"/>
    <property type="evidence" value="ECO:0007669"/>
    <property type="project" value="UniProtKB-SubCell"/>
</dbReference>
<name>A0A0L7KTR0_OPEBR</name>
<evidence type="ECO:0000313" key="13">
    <source>
        <dbReference type="Proteomes" id="UP000037510"/>
    </source>
</evidence>
<feature type="compositionally biased region" description="Basic residues" evidence="8">
    <location>
        <begin position="50"/>
        <end position="60"/>
    </location>
</feature>
<dbReference type="SUPFAM" id="SSF57667">
    <property type="entry name" value="beta-beta-alpha zinc fingers"/>
    <property type="match status" value="1"/>
</dbReference>
<dbReference type="PROSITE" id="PS50157">
    <property type="entry name" value="ZINC_FINGER_C2H2_2"/>
    <property type="match status" value="5"/>
</dbReference>
<feature type="compositionally biased region" description="Basic and acidic residues" evidence="8">
    <location>
        <begin position="39"/>
        <end position="49"/>
    </location>
</feature>
<evidence type="ECO:0000256" key="9">
    <source>
        <dbReference type="SAM" id="SignalP"/>
    </source>
</evidence>
<keyword evidence="3" id="KW-0677">Repeat</keyword>
<dbReference type="PANTHER" id="PTHR24406">
    <property type="entry name" value="TRANSCRIPTIONAL REPRESSOR CTCFL-RELATED"/>
    <property type="match status" value="1"/>
</dbReference>
<keyword evidence="13" id="KW-1185">Reference proteome</keyword>
<evidence type="ECO:0000256" key="5">
    <source>
        <dbReference type="ARBA" id="ARBA00022833"/>
    </source>
</evidence>
<feature type="domain" description="4Fe-4S ferredoxin-type" evidence="11">
    <location>
        <begin position="266"/>
        <end position="296"/>
    </location>
</feature>
<evidence type="ECO:0000259" key="11">
    <source>
        <dbReference type="PROSITE" id="PS51379"/>
    </source>
</evidence>
<keyword evidence="2" id="KW-0479">Metal-binding</keyword>
<protein>
    <recommendedName>
        <fullName evidence="14">Zinc finger protein</fullName>
    </recommendedName>
</protein>
<evidence type="ECO:0000256" key="6">
    <source>
        <dbReference type="ARBA" id="ARBA00023242"/>
    </source>
</evidence>
<dbReference type="InterPro" id="IPR013087">
    <property type="entry name" value="Znf_C2H2_type"/>
</dbReference>
<dbReference type="InterPro" id="IPR017896">
    <property type="entry name" value="4Fe4S_Fe-S-bd"/>
</dbReference>
<organism evidence="12 13">
    <name type="scientific">Operophtera brumata</name>
    <name type="common">Winter moth</name>
    <name type="synonym">Phalaena brumata</name>
    <dbReference type="NCBI Taxonomy" id="104452"/>
    <lineage>
        <taxon>Eukaryota</taxon>
        <taxon>Metazoa</taxon>
        <taxon>Ecdysozoa</taxon>
        <taxon>Arthropoda</taxon>
        <taxon>Hexapoda</taxon>
        <taxon>Insecta</taxon>
        <taxon>Pterygota</taxon>
        <taxon>Neoptera</taxon>
        <taxon>Endopterygota</taxon>
        <taxon>Lepidoptera</taxon>
        <taxon>Glossata</taxon>
        <taxon>Ditrysia</taxon>
        <taxon>Geometroidea</taxon>
        <taxon>Geometridae</taxon>
        <taxon>Larentiinae</taxon>
        <taxon>Operophtera</taxon>
    </lineage>
</organism>
<evidence type="ECO:0008006" key="14">
    <source>
        <dbReference type="Google" id="ProtNLM"/>
    </source>
</evidence>
<dbReference type="GO" id="GO:0008270">
    <property type="term" value="F:zinc ion binding"/>
    <property type="evidence" value="ECO:0007669"/>
    <property type="project" value="UniProtKB-KW"/>
</dbReference>
<dbReference type="PROSITE" id="PS51379">
    <property type="entry name" value="4FE4S_FER_2"/>
    <property type="match status" value="1"/>
</dbReference>
<keyword evidence="6" id="KW-0539">Nucleus</keyword>
<evidence type="ECO:0000256" key="1">
    <source>
        <dbReference type="ARBA" id="ARBA00004123"/>
    </source>
</evidence>
<dbReference type="STRING" id="104452.A0A0L7KTR0"/>